<dbReference type="FunFam" id="1.10.630.10:FF:000182">
    <property type="entry name" value="Cytochrome P450 3A4"/>
    <property type="match status" value="1"/>
</dbReference>
<evidence type="ECO:0000313" key="12">
    <source>
        <dbReference type="EMBL" id="GFO06598.1"/>
    </source>
</evidence>
<dbReference type="InterPro" id="IPR001128">
    <property type="entry name" value="Cyt_P450"/>
</dbReference>
<evidence type="ECO:0000256" key="6">
    <source>
        <dbReference type="ARBA" id="ARBA00023004"/>
    </source>
</evidence>
<sequence length="512" mass="58543">MDVLGVIDLPASVILLLACIFLYVYYMSSTHGTFKKLEIPGPKPWPVLGNSIFAFKKGMFNTVVEGYRRFQHMGGMYGVYEGRTPILTVTDLDMLREIMVKQFNHFPNRRKYSTMDQPMIDKIMFNLEDDEWKNHRALLKPTLNPTRLKASYPRVEKLLRSMLDAMENKSKAQGGELDISLLIGCFCMDVIAGIGFDLDCNSIGNPKNDFLVKARNFLDTFGERTFAFALFVPPFVKHILDWLGIMIMPKKEVMFLREFTRRAIDVRRSGVGEKRGKEDFFQFMIDHSVVRDDKKENITAPSTRLLSLEELYGSSLTYFLAGYDTSAKGFFFSMYHLAMHPDCLQKAQEEVDEVLKGEFPNTDNVQNLKYIDMCIKESNRLLPLGPYVERRCSQDTTVLGRRIPAGMNIRVPIAGIHRDPNLYPNPECYNPENFSPEACKDRHPMAFLPFGAGPRACFGQPLAMLLMRVGMAAMIQRFHMKPCGKSEYPVRIIPMSDLVPEHGLWLSLTPRS</sequence>
<evidence type="ECO:0000256" key="4">
    <source>
        <dbReference type="ARBA" id="ARBA00022723"/>
    </source>
</evidence>
<dbReference type="PROSITE" id="PS00086">
    <property type="entry name" value="CYTOCHROME_P450"/>
    <property type="match status" value="1"/>
</dbReference>
<dbReference type="InterPro" id="IPR036396">
    <property type="entry name" value="Cyt_P450_sf"/>
</dbReference>
<dbReference type="EMBL" id="BLXT01003778">
    <property type="protein sequence ID" value="GFO06598.1"/>
    <property type="molecule type" value="Genomic_DNA"/>
</dbReference>
<evidence type="ECO:0000256" key="10">
    <source>
        <dbReference type="RuleBase" id="RU000461"/>
    </source>
</evidence>
<keyword evidence="13" id="KW-1185">Reference proteome</keyword>
<keyword evidence="4 9" id="KW-0479">Metal-binding</keyword>
<keyword evidence="11" id="KW-0812">Transmembrane</keyword>
<keyword evidence="3 9" id="KW-0349">Heme</keyword>
<dbReference type="AlphaFoldDB" id="A0AAV4AJ79"/>
<dbReference type="PANTHER" id="PTHR24302:SF15">
    <property type="entry name" value="FATTY-ACID PEROXYGENASE"/>
    <property type="match status" value="1"/>
</dbReference>
<dbReference type="GO" id="GO:0005506">
    <property type="term" value="F:iron ion binding"/>
    <property type="evidence" value="ECO:0007669"/>
    <property type="project" value="InterPro"/>
</dbReference>
<dbReference type="Proteomes" id="UP000735302">
    <property type="component" value="Unassembled WGS sequence"/>
</dbReference>
<feature type="binding site" description="axial binding residue" evidence="9">
    <location>
        <position position="457"/>
    </location>
    <ligand>
        <name>heme</name>
        <dbReference type="ChEBI" id="CHEBI:30413"/>
    </ligand>
    <ligandPart>
        <name>Fe</name>
        <dbReference type="ChEBI" id="CHEBI:18248"/>
    </ligandPart>
</feature>
<evidence type="ECO:0000256" key="5">
    <source>
        <dbReference type="ARBA" id="ARBA00023002"/>
    </source>
</evidence>
<evidence type="ECO:0000313" key="13">
    <source>
        <dbReference type="Proteomes" id="UP000735302"/>
    </source>
</evidence>
<evidence type="ECO:0000256" key="1">
    <source>
        <dbReference type="ARBA" id="ARBA00001971"/>
    </source>
</evidence>
<evidence type="ECO:0000256" key="7">
    <source>
        <dbReference type="ARBA" id="ARBA00023033"/>
    </source>
</evidence>
<dbReference type="InterPro" id="IPR017972">
    <property type="entry name" value="Cyt_P450_CS"/>
</dbReference>
<reference evidence="12 13" key="1">
    <citation type="journal article" date="2021" name="Elife">
        <title>Chloroplast acquisition without the gene transfer in kleptoplastic sea slugs, Plakobranchus ocellatus.</title>
        <authorList>
            <person name="Maeda T."/>
            <person name="Takahashi S."/>
            <person name="Yoshida T."/>
            <person name="Shimamura S."/>
            <person name="Takaki Y."/>
            <person name="Nagai Y."/>
            <person name="Toyoda A."/>
            <person name="Suzuki Y."/>
            <person name="Arimoto A."/>
            <person name="Ishii H."/>
            <person name="Satoh N."/>
            <person name="Nishiyama T."/>
            <person name="Hasebe M."/>
            <person name="Maruyama T."/>
            <person name="Minagawa J."/>
            <person name="Obokata J."/>
            <person name="Shigenobu S."/>
        </authorList>
    </citation>
    <scope>NUCLEOTIDE SEQUENCE [LARGE SCALE GENOMIC DNA]</scope>
</reference>
<dbReference type="PRINTS" id="PR00385">
    <property type="entry name" value="P450"/>
</dbReference>
<organism evidence="12 13">
    <name type="scientific">Plakobranchus ocellatus</name>
    <dbReference type="NCBI Taxonomy" id="259542"/>
    <lineage>
        <taxon>Eukaryota</taxon>
        <taxon>Metazoa</taxon>
        <taxon>Spiralia</taxon>
        <taxon>Lophotrochozoa</taxon>
        <taxon>Mollusca</taxon>
        <taxon>Gastropoda</taxon>
        <taxon>Heterobranchia</taxon>
        <taxon>Euthyneura</taxon>
        <taxon>Panpulmonata</taxon>
        <taxon>Sacoglossa</taxon>
        <taxon>Placobranchoidea</taxon>
        <taxon>Plakobranchidae</taxon>
        <taxon>Plakobranchus</taxon>
    </lineage>
</organism>
<dbReference type="Pfam" id="PF00067">
    <property type="entry name" value="p450"/>
    <property type="match status" value="1"/>
</dbReference>
<dbReference type="Gene3D" id="1.10.630.10">
    <property type="entry name" value="Cytochrome P450"/>
    <property type="match status" value="1"/>
</dbReference>
<dbReference type="GO" id="GO:0008395">
    <property type="term" value="F:steroid hydroxylase activity"/>
    <property type="evidence" value="ECO:0007669"/>
    <property type="project" value="TreeGrafter"/>
</dbReference>
<comment type="caution">
    <text evidence="12">The sequence shown here is derived from an EMBL/GenBank/DDBJ whole genome shotgun (WGS) entry which is preliminary data.</text>
</comment>
<dbReference type="SUPFAM" id="SSF48264">
    <property type="entry name" value="Cytochrome P450"/>
    <property type="match status" value="1"/>
</dbReference>
<dbReference type="GO" id="GO:0016705">
    <property type="term" value="F:oxidoreductase activity, acting on paired donors, with incorporation or reduction of molecular oxygen"/>
    <property type="evidence" value="ECO:0007669"/>
    <property type="project" value="InterPro"/>
</dbReference>
<feature type="transmembrane region" description="Helical" evidence="11">
    <location>
        <begin position="6"/>
        <end position="26"/>
    </location>
</feature>
<dbReference type="InterPro" id="IPR002401">
    <property type="entry name" value="Cyt_P450_E_grp-I"/>
</dbReference>
<protein>
    <submittedName>
        <fullName evidence="12">Cytochrome p450</fullName>
    </submittedName>
</protein>
<evidence type="ECO:0000256" key="2">
    <source>
        <dbReference type="ARBA" id="ARBA00010617"/>
    </source>
</evidence>
<name>A0AAV4AJ79_9GAST</name>
<evidence type="ECO:0000256" key="3">
    <source>
        <dbReference type="ARBA" id="ARBA00022617"/>
    </source>
</evidence>
<evidence type="ECO:0000256" key="8">
    <source>
        <dbReference type="ARBA" id="ARBA00043906"/>
    </source>
</evidence>
<keyword evidence="11" id="KW-1133">Transmembrane helix</keyword>
<comment type="function">
    <text evidence="8">Cytochromes P450 are a group of heme-thiolate monooxygenases. They oxidize a variety of structurally unrelated compounds, including steroids, fatty acids, and xenobiotics.</text>
</comment>
<evidence type="ECO:0000256" key="9">
    <source>
        <dbReference type="PIRSR" id="PIRSR602401-1"/>
    </source>
</evidence>
<accession>A0AAV4AJ79</accession>
<comment type="similarity">
    <text evidence="2 10">Belongs to the cytochrome P450 family.</text>
</comment>
<keyword evidence="6 9" id="KW-0408">Iron</keyword>
<keyword evidence="5 10" id="KW-0560">Oxidoreductase</keyword>
<dbReference type="PRINTS" id="PR00463">
    <property type="entry name" value="EP450I"/>
</dbReference>
<proteinExistence type="inferred from homology"/>
<dbReference type="InterPro" id="IPR050705">
    <property type="entry name" value="Cytochrome_P450_3A"/>
</dbReference>
<gene>
    <name evidence="12" type="ORF">PoB_003310300</name>
</gene>
<feature type="transmembrane region" description="Helical" evidence="11">
    <location>
        <begin position="226"/>
        <end position="247"/>
    </location>
</feature>
<keyword evidence="11" id="KW-0472">Membrane</keyword>
<evidence type="ECO:0000256" key="11">
    <source>
        <dbReference type="SAM" id="Phobius"/>
    </source>
</evidence>
<dbReference type="PANTHER" id="PTHR24302">
    <property type="entry name" value="CYTOCHROME P450 FAMILY 3"/>
    <property type="match status" value="1"/>
</dbReference>
<comment type="cofactor">
    <cofactor evidence="1 9">
        <name>heme</name>
        <dbReference type="ChEBI" id="CHEBI:30413"/>
    </cofactor>
</comment>
<dbReference type="GO" id="GO:0020037">
    <property type="term" value="F:heme binding"/>
    <property type="evidence" value="ECO:0007669"/>
    <property type="project" value="InterPro"/>
</dbReference>
<keyword evidence="7 10" id="KW-0503">Monooxygenase</keyword>